<accession>A0ABQ8M3U2</accession>
<comment type="caution">
    <text evidence="1">The sequence shown here is derived from an EMBL/GenBank/DDBJ whole genome shotgun (WGS) entry which is preliminary data.</text>
</comment>
<evidence type="ECO:0000313" key="1">
    <source>
        <dbReference type="EMBL" id="KAI2656862.1"/>
    </source>
</evidence>
<name>A0ABQ8M3U2_LABRO</name>
<organism evidence="1 2">
    <name type="scientific">Labeo rohita</name>
    <name type="common">Indian major carp</name>
    <name type="synonym">Cyprinus rohita</name>
    <dbReference type="NCBI Taxonomy" id="84645"/>
    <lineage>
        <taxon>Eukaryota</taxon>
        <taxon>Metazoa</taxon>
        <taxon>Chordata</taxon>
        <taxon>Craniata</taxon>
        <taxon>Vertebrata</taxon>
        <taxon>Euteleostomi</taxon>
        <taxon>Actinopterygii</taxon>
        <taxon>Neopterygii</taxon>
        <taxon>Teleostei</taxon>
        <taxon>Ostariophysi</taxon>
        <taxon>Cypriniformes</taxon>
        <taxon>Cyprinidae</taxon>
        <taxon>Labeoninae</taxon>
        <taxon>Labeonini</taxon>
        <taxon>Labeo</taxon>
    </lineage>
</organism>
<keyword evidence="2" id="KW-1185">Reference proteome</keyword>
<gene>
    <name evidence="1" type="ORF">H4Q32_020883</name>
</gene>
<protein>
    <submittedName>
        <fullName evidence="1">GTPase IMAP family member 8</fullName>
    </submittedName>
</protein>
<dbReference type="Proteomes" id="UP000830375">
    <property type="component" value="Unassembled WGS sequence"/>
</dbReference>
<sequence>MFGPKAAQFSIALFTRGHYLDTESIEDFAKCSDCKPQQEWERKIEAQIKKLRTKYGTEMDQLKKRLEDN</sequence>
<reference evidence="1 2" key="1">
    <citation type="submission" date="2022-01" db="EMBL/GenBank/DDBJ databases">
        <title>A high-quality chromosome-level genome assembly of rohu carp, Labeo rohita.</title>
        <authorList>
            <person name="Arick M.A. II"/>
            <person name="Hsu C.-Y."/>
            <person name="Magbanua Z."/>
            <person name="Pechanova O."/>
            <person name="Grover C."/>
            <person name="Miller E."/>
            <person name="Thrash A."/>
            <person name="Ezzel L."/>
            <person name="Alam S."/>
            <person name="Benzie J."/>
            <person name="Hamilton M."/>
            <person name="Karsi A."/>
            <person name="Lawrence M.L."/>
            <person name="Peterson D.G."/>
        </authorList>
    </citation>
    <scope>NUCLEOTIDE SEQUENCE [LARGE SCALE GENOMIC DNA]</scope>
    <source>
        <strain evidence="2">BAU-BD-2019</strain>
        <tissue evidence="1">Blood</tissue>
    </source>
</reference>
<proteinExistence type="predicted"/>
<evidence type="ECO:0000313" key="2">
    <source>
        <dbReference type="Proteomes" id="UP000830375"/>
    </source>
</evidence>
<dbReference type="EMBL" id="JACTAM010000014">
    <property type="protein sequence ID" value="KAI2656862.1"/>
    <property type="molecule type" value="Genomic_DNA"/>
</dbReference>